<sequence length="307" mass="32477">MTQQTAPLSAVQPGAHMEAELLSQPDVWKTAARQSAEENLLPADGARIAVIGCGTSWFMAQAYAVAREAAGKGVTDAFAASEAPDLAVRGYDAIVVITRSGTTTEVLHLLDKYRGAIPSVAMIGDVTSPINGLADRVIGLPYADEQSVVQTRFATSALVYLLASLGEDIDRAIVDAQAVLAEETSSDLLNAEQFSFLGTGWTVGLAHEAGLKMREAVQGWTESYPAMEYRHGPISIASPGRVVWLFGAAVDGLAADVVATGAQFISSARHPLAELARVHKVTLDRALARGLDPDRPRNLTRSVILDG</sequence>
<dbReference type="CDD" id="cd05008">
    <property type="entry name" value="SIS_GlmS_GlmD_1"/>
    <property type="match status" value="1"/>
</dbReference>
<dbReference type="Gene3D" id="3.40.50.10490">
    <property type="entry name" value="Glucose-6-phosphate isomerase like protein, domain 1"/>
    <property type="match status" value="2"/>
</dbReference>
<dbReference type="InterPro" id="IPR046348">
    <property type="entry name" value="SIS_dom_sf"/>
</dbReference>
<feature type="domain" description="SIS" evidence="2">
    <location>
        <begin position="36"/>
        <end position="172"/>
    </location>
</feature>
<dbReference type="Proteomes" id="UP000547458">
    <property type="component" value="Unassembled WGS sequence"/>
</dbReference>
<dbReference type="RefSeq" id="WP_167990216.1">
    <property type="nucleotide sequence ID" value="NZ_JAATJL010000001.1"/>
</dbReference>
<keyword evidence="1" id="KW-0677">Repeat</keyword>
<accession>A0A846RDC1</accession>
<evidence type="ECO:0000259" key="2">
    <source>
        <dbReference type="PROSITE" id="PS51464"/>
    </source>
</evidence>
<dbReference type="PANTHER" id="PTHR10937:SF4">
    <property type="entry name" value="GLUCOSAMINE-6-PHOSPHATE DEAMINASE"/>
    <property type="match status" value="1"/>
</dbReference>
<reference evidence="3 4" key="1">
    <citation type="submission" date="2020-03" db="EMBL/GenBank/DDBJ databases">
        <title>Sequencing the genomes of 1000 actinobacteria strains.</title>
        <authorList>
            <person name="Klenk H.-P."/>
        </authorList>
    </citation>
    <scope>NUCLEOTIDE SEQUENCE [LARGE SCALE GENOMIC DNA]</scope>
    <source>
        <strain evidence="3 4">DSM 16403</strain>
    </source>
</reference>
<evidence type="ECO:0000256" key="1">
    <source>
        <dbReference type="ARBA" id="ARBA00022737"/>
    </source>
</evidence>
<name>A0A846RDC1_9MICC</name>
<gene>
    <name evidence="3" type="ORF">BJ994_000059</name>
</gene>
<dbReference type="EMBL" id="JAATJL010000001">
    <property type="protein sequence ID" value="NJC20983.1"/>
    <property type="molecule type" value="Genomic_DNA"/>
</dbReference>
<evidence type="ECO:0000313" key="3">
    <source>
        <dbReference type="EMBL" id="NJC20983.1"/>
    </source>
</evidence>
<dbReference type="PANTHER" id="PTHR10937">
    <property type="entry name" value="GLUCOSAMINE--FRUCTOSE-6-PHOSPHATE AMINOTRANSFERASE, ISOMERIZING"/>
    <property type="match status" value="1"/>
</dbReference>
<dbReference type="InterPro" id="IPR001347">
    <property type="entry name" value="SIS_dom"/>
</dbReference>
<dbReference type="PROSITE" id="PS51464">
    <property type="entry name" value="SIS"/>
    <property type="match status" value="1"/>
</dbReference>
<comment type="caution">
    <text evidence="3">The sequence shown here is derived from an EMBL/GenBank/DDBJ whole genome shotgun (WGS) entry which is preliminary data.</text>
</comment>
<protein>
    <submittedName>
        <fullName evidence="3">Fructoselysine-6-P-deglycase FrlB-like protein</fullName>
    </submittedName>
</protein>
<evidence type="ECO:0000313" key="4">
    <source>
        <dbReference type="Proteomes" id="UP000547458"/>
    </source>
</evidence>
<dbReference type="InterPro" id="IPR035466">
    <property type="entry name" value="GlmS/AgaS_SIS"/>
</dbReference>
<dbReference type="Pfam" id="PF01380">
    <property type="entry name" value="SIS"/>
    <property type="match status" value="1"/>
</dbReference>
<proteinExistence type="predicted"/>
<dbReference type="SUPFAM" id="SSF53697">
    <property type="entry name" value="SIS domain"/>
    <property type="match status" value="1"/>
</dbReference>
<dbReference type="GO" id="GO:1901135">
    <property type="term" value="P:carbohydrate derivative metabolic process"/>
    <property type="evidence" value="ECO:0007669"/>
    <property type="project" value="InterPro"/>
</dbReference>
<dbReference type="GO" id="GO:0097367">
    <property type="term" value="F:carbohydrate derivative binding"/>
    <property type="evidence" value="ECO:0007669"/>
    <property type="project" value="InterPro"/>
</dbReference>
<organism evidence="3 4">
    <name type="scientific">Arthrobacter pigmenti</name>
    <dbReference type="NCBI Taxonomy" id="271432"/>
    <lineage>
        <taxon>Bacteria</taxon>
        <taxon>Bacillati</taxon>
        <taxon>Actinomycetota</taxon>
        <taxon>Actinomycetes</taxon>
        <taxon>Micrococcales</taxon>
        <taxon>Micrococcaceae</taxon>
        <taxon>Arthrobacter</taxon>
    </lineage>
</organism>
<keyword evidence="4" id="KW-1185">Reference proteome</keyword>
<dbReference type="AlphaFoldDB" id="A0A846RDC1"/>